<dbReference type="EMBL" id="PDES01000013">
    <property type="protein sequence ID" value="RRQ82809.1"/>
    <property type="molecule type" value="Genomic_DNA"/>
</dbReference>
<protein>
    <submittedName>
        <fullName evidence="2">Uncharacterized protein</fullName>
    </submittedName>
</protein>
<sequence length="68" mass="7373">MHAAGLYRPPLSHSMNPPDRAVSPLDRQGTPDVEEGERMRGGRKKGRRSVPCHSMDGLGCRSSDPMSG</sequence>
<feature type="compositionally biased region" description="Basic residues" evidence="1">
    <location>
        <begin position="41"/>
        <end position="50"/>
    </location>
</feature>
<organism evidence="2 3">
    <name type="scientific">Streptomyces griseofuscus</name>
    <dbReference type="NCBI Taxonomy" id="146922"/>
    <lineage>
        <taxon>Bacteria</taxon>
        <taxon>Bacillati</taxon>
        <taxon>Actinomycetota</taxon>
        <taxon>Actinomycetes</taxon>
        <taxon>Kitasatosporales</taxon>
        <taxon>Streptomycetaceae</taxon>
        <taxon>Streptomyces</taxon>
    </lineage>
</organism>
<accession>A0A1X4GVC8</accession>
<dbReference type="Proteomes" id="UP000276379">
    <property type="component" value="Unassembled WGS sequence"/>
</dbReference>
<evidence type="ECO:0000313" key="2">
    <source>
        <dbReference type="EMBL" id="RRQ82809.1"/>
    </source>
</evidence>
<feature type="region of interest" description="Disordered" evidence="1">
    <location>
        <begin position="1"/>
        <end position="68"/>
    </location>
</feature>
<proteinExistence type="predicted"/>
<evidence type="ECO:0000256" key="1">
    <source>
        <dbReference type="SAM" id="MobiDB-lite"/>
    </source>
</evidence>
<dbReference type="AlphaFoldDB" id="A0A1X4GVC8"/>
<reference evidence="2 3" key="1">
    <citation type="submission" date="2017-10" db="EMBL/GenBank/DDBJ databases">
        <title>Draft genome of actinobacteria isolated from guarana (Paullinia cupana (Mart.) Ducke.</title>
        <authorList>
            <person name="Siqueira K.A."/>
            <person name="Liotti R.G."/>
            <person name="Mendes T.A."/>
            <person name="Soares M.A."/>
        </authorList>
    </citation>
    <scope>NUCLEOTIDE SEQUENCE [LARGE SCALE GENOMIC DNA]</scope>
    <source>
        <strain evidence="2 3">199</strain>
    </source>
</reference>
<gene>
    <name evidence="2" type="ORF">CQW44_27900</name>
</gene>
<name>A0A1X4GVC8_9ACTN</name>
<keyword evidence="3" id="KW-1185">Reference proteome</keyword>
<comment type="caution">
    <text evidence="2">The sequence shown here is derived from an EMBL/GenBank/DDBJ whole genome shotgun (WGS) entry which is preliminary data.</text>
</comment>
<evidence type="ECO:0000313" key="3">
    <source>
        <dbReference type="Proteomes" id="UP000276379"/>
    </source>
</evidence>